<dbReference type="GO" id="GO:0046872">
    <property type="term" value="F:metal ion binding"/>
    <property type="evidence" value="ECO:0007669"/>
    <property type="project" value="InterPro"/>
</dbReference>
<accession>A0A373A3R6</accession>
<dbReference type="AlphaFoldDB" id="A0A373A3R6"/>
<proteinExistence type="predicted"/>
<organism evidence="1 2">
    <name type="scientific">Kitasatospora xanthocidica</name>
    <dbReference type="NCBI Taxonomy" id="83382"/>
    <lineage>
        <taxon>Bacteria</taxon>
        <taxon>Bacillati</taxon>
        <taxon>Actinomycetota</taxon>
        <taxon>Actinomycetes</taxon>
        <taxon>Kitasatosporales</taxon>
        <taxon>Streptomycetaceae</taxon>
        <taxon>Kitasatospora</taxon>
    </lineage>
</organism>
<evidence type="ECO:0000313" key="1">
    <source>
        <dbReference type="EMBL" id="RGD62220.1"/>
    </source>
</evidence>
<keyword evidence="2" id="KW-1185">Reference proteome</keyword>
<dbReference type="SUPFAM" id="SSF140959">
    <property type="entry name" value="Indolic compounds 2,3-dioxygenase-like"/>
    <property type="match status" value="1"/>
</dbReference>
<dbReference type="Pfam" id="PF03301">
    <property type="entry name" value="Trp_dioxygenase"/>
    <property type="match status" value="2"/>
</dbReference>
<dbReference type="RefSeq" id="WP_117490537.1">
    <property type="nucleotide sequence ID" value="NZ_QVIG01000001.1"/>
</dbReference>
<dbReference type="InterPro" id="IPR037217">
    <property type="entry name" value="Trp/Indoleamine_2_3_dOase-like"/>
</dbReference>
<dbReference type="GO" id="GO:0019441">
    <property type="term" value="P:L-tryptophan catabolic process to kynurenine"/>
    <property type="evidence" value="ECO:0007669"/>
    <property type="project" value="InterPro"/>
</dbReference>
<dbReference type="Proteomes" id="UP000263377">
    <property type="component" value="Unassembled WGS sequence"/>
</dbReference>
<dbReference type="PANTHER" id="PTHR10138:SF0">
    <property type="entry name" value="TRYPTOPHAN 2,3-DIOXYGENASE"/>
    <property type="match status" value="1"/>
</dbReference>
<dbReference type="Gene3D" id="1.20.58.480">
    <property type="match status" value="1"/>
</dbReference>
<evidence type="ECO:0008006" key="3">
    <source>
        <dbReference type="Google" id="ProtNLM"/>
    </source>
</evidence>
<dbReference type="InterPro" id="IPR004981">
    <property type="entry name" value="Trp_2_3_dOase"/>
</dbReference>
<protein>
    <recommendedName>
        <fullName evidence="3">Tryptophan 2,3-dioxygenase</fullName>
    </recommendedName>
</protein>
<sequence>MTEAVTETITDLTYSTYLQMDTLLSLQQTRFPESTDRSVALAEHFFIVAHQSCELWLKQIVADLRLARDLLNAPGDPAGGAEDGVELLQRAAELLRVLHEQVIVLERLPLRHFVRFRPYLGTASGAQSQQFRVLGRLLEDGTETSELYRAFLADAHRQGLSAADVCRLGVACGGPHRVAEALLDVGNGYWRWKVAHLGLVTKMVGGQQGTGGTSGEDYLLRRITLPFRDLRQLRGNPHTEVLATSPV</sequence>
<dbReference type="GO" id="GO:0004833">
    <property type="term" value="F:L-tryptophan 2,3-dioxygenase activity"/>
    <property type="evidence" value="ECO:0007669"/>
    <property type="project" value="InterPro"/>
</dbReference>
<comment type="caution">
    <text evidence="1">The sequence shown here is derived from an EMBL/GenBank/DDBJ whole genome shotgun (WGS) entry which is preliminary data.</text>
</comment>
<dbReference type="PANTHER" id="PTHR10138">
    <property type="entry name" value="TRYPTOPHAN 2,3-DIOXYGENASE"/>
    <property type="match status" value="1"/>
</dbReference>
<dbReference type="EMBL" id="QVIG01000001">
    <property type="protein sequence ID" value="RGD62220.1"/>
    <property type="molecule type" value="Genomic_DNA"/>
</dbReference>
<gene>
    <name evidence="1" type="ORF">DR950_34710</name>
</gene>
<name>A0A373A3R6_9ACTN</name>
<dbReference type="GO" id="GO:0019442">
    <property type="term" value="P:L-tryptophan catabolic process to acetyl-CoA"/>
    <property type="evidence" value="ECO:0007669"/>
    <property type="project" value="TreeGrafter"/>
</dbReference>
<dbReference type="GO" id="GO:0020037">
    <property type="term" value="F:heme binding"/>
    <property type="evidence" value="ECO:0007669"/>
    <property type="project" value="InterPro"/>
</dbReference>
<evidence type="ECO:0000313" key="2">
    <source>
        <dbReference type="Proteomes" id="UP000263377"/>
    </source>
</evidence>
<reference evidence="1 2" key="1">
    <citation type="submission" date="2018-08" db="EMBL/GenBank/DDBJ databases">
        <title>Diversity &amp; Physiological Properties of Lignin-Decomposing Actinobacteria from Soil.</title>
        <authorList>
            <person name="Roh S.G."/>
            <person name="Kim S.B."/>
        </authorList>
    </citation>
    <scope>NUCLEOTIDE SEQUENCE [LARGE SCALE GENOMIC DNA]</scope>
    <source>
        <strain evidence="1 2">MMS17-GH009</strain>
    </source>
</reference>